<evidence type="ECO:0000259" key="2">
    <source>
        <dbReference type="PROSITE" id="PS50022"/>
    </source>
</evidence>
<organism evidence="5 6">
    <name type="scientific">Alloiococcus otitis ATCC 51267</name>
    <dbReference type="NCBI Taxonomy" id="883081"/>
    <lineage>
        <taxon>Bacteria</taxon>
        <taxon>Bacillati</taxon>
        <taxon>Bacillota</taxon>
        <taxon>Bacilli</taxon>
        <taxon>Lactobacillales</taxon>
        <taxon>Carnobacteriaceae</taxon>
        <taxon>Alloiococcus</taxon>
    </lineage>
</organism>
<dbReference type="Pfam" id="PF13802">
    <property type="entry name" value="Gal_mutarotas_2"/>
    <property type="match status" value="1"/>
</dbReference>
<dbReference type="eggNOG" id="COG1501">
    <property type="taxonomic scope" value="Bacteria"/>
</dbReference>
<dbReference type="GO" id="GO:0030246">
    <property type="term" value="F:carbohydrate binding"/>
    <property type="evidence" value="ECO:0007669"/>
    <property type="project" value="InterPro"/>
</dbReference>
<dbReference type="InterPro" id="IPR016134">
    <property type="entry name" value="Dockerin_dom"/>
</dbReference>
<dbReference type="InterPro" id="IPR025887">
    <property type="entry name" value="Glyco_hydro_31_N_dom"/>
</dbReference>
<evidence type="ECO:0000313" key="5">
    <source>
        <dbReference type="EMBL" id="EKU94247.1"/>
    </source>
</evidence>
<feature type="domain" description="Dockerin" evidence="4">
    <location>
        <begin position="1081"/>
        <end position="1151"/>
    </location>
</feature>
<dbReference type="PROSITE" id="PS00018">
    <property type="entry name" value="EF_HAND_1"/>
    <property type="match status" value="1"/>
</dbReference>
<dbReference type="GO" id="GO:0004553">
    <property type="term" value="F:hydrolase activity, hydrolyzing O-glycosyl compounds"/>
    <property type="evidence" value="ECO:0007669"/>
    <property type="project" value="InterPro"/>
</dbReference>
<dbReference type="STRING" id="883081.HMPREF9698_00279"/>
<accession>K9ETC6</accession>
<dbReference type="CDD" id="cd14752">
    <property type="entry name" value="GH31_N"/>
    <property type="match status" value="1"/>
</dbReference>
<evidence type="ECO:0000256" key="1">
    <source>
        <dbReference type="ARBA" id="ARBA00007806"/>
    </source>
</evidence>
<dbReference type="InterPro" id="IPR003961">
    <property type="entry name" value="FN3_dom"/>
</dbReference>
<dbReference type="PROSITE" id="PS51766">
    <property type="entry name" value="DOCKERIN"/>
    <property type="match status" value="1"/>
</dbReference>
<dbReference type="InterPro" id="IPR036116">
    <property type="entry name" value="FN3_sf"/>
</dbReference>
<sequence length="1292" mass="145004">MNQQGKSFVPNYLAGIQELSIKNKTIDIKYKNAYRGRIQVWTPTIFRLQVEKEGHDFADRPEPSQADKPAHILIKDFTDTEDFEVKLKESDQDYQVLTSAYTASLDKNQGTLKVYQKGASRPIIEELHPLSLSPQGTSQTLKANEDSYYFGGGIQNGRFSHKGQTIKIVNENNWVDGGVASPNPFYWTTDGYGVLRHTFKPGHYDFASSDQNQVVASHQEDRFDAFYIMGERPQDILKGYFDLTGAPIVLPAYSLYEGHLNAYNRDFWVEVAPNHPDGIYFAEVDKWYREVHPDQVSQVKGKVKIKESLSGQPKDKNYPFTASALVNRYRRHDMPLGWILVNDGYGAGYGQEDSLEGNIKNLEEFTKEAEGKGIVTGLWTESELTPDESLTALLQRDLVKEVNQASVRILKTDVAWVGPGYSFGLHGTQEAGDMMERASGGSRRFIISLDGWAGSQRNAGFWTGDQNGGEWEYIRFHIPTYIGTGLSGNPNICSDMDGIFGGGNPIINIRDYQWKTFTGMQLNMDGWGANPKGPFVFDQTTSDLNRTYLKLKSQLIPYAYTLMHQALEGDPIVRAMFIDFPKEEVNYSQAVNYQFMFGDNFLVAPVYEDVKMDQEGNDVRNHIYLPEGEKWIDYFTGQVYDGGYFLHNFEAPIWKLPLFVRAGAIIPMAKPSNNMKEFDPSYRIFEIYPFGQTSFCLIEDDGYSTDYQAGQVAKTDLTCWEKEGQVTVELGPCQGSFQGQVEKKVNQFNLNVTERPNVLQLSIDGVQQDLLEVSSLEDFEKASFAFYYDPCPNLNHYSSQDGDFYGEKWIKNPVLRIKTGPLSIRSRVKLQVNGFVYDYPASAIDQVDEVSGIGPDLALAEDGVKTNSLTLTWEDQAGALRYDLLVDDQVHLNIQEPIFIQANLQAETSYSFRVRAVFKDHMTDWSNPKTLTTAEDDFSWTVSVQEIKGDFKGKVNQPLVSLVDGKPGTYFLEPLDQEDLPGQIQLDLGRVYTIDRLAYQGPRHGGLRGVIRQFDLAYSIDGVNWHTLEDRISLEETSALQVIELDQAVQANFLALKVLETSDNEFIAGSGLYVFQVPHTKALLAGDVTGDGRVDDSDIRSFKNYAGLRRGDSDFEGYIEVADLNHNGYIDAYDVYLASGQINKGSGQNSGQIQDLAGKLRLSSDKDQVSSGETFTLSLKGKDLKGVHAVNGRLPLSSNQVTPLASMETNTNFRDTENFSRIRQHKSGDQVAYLILANYKDSPGLQGNHFLASLCLQAQADLDLDKLIARLDGTDFFLVGKDKKVKQGLTRP</sequence>
<dbReference type="InterPro" id="IPR033403">
    <property type="entry name" value="DUF5110"/>
</dbReference>
<dbReference type="InterPro" id="IPR018247">
    <property type="entry name" value="EF_Hand_1_Ca_BS"/>
</dbReference>
<dbReference type="GO" id="GO:0000272">
    <property type="term" value="P:polysaccharide catabolic process"/>
    <property type="evidence" value="ECO:0007669"/>
    <property type="project" value="InterPro"/>
</dbReference>
<dbReference type="SUPFAM" id="SSF51445">
    <property type="entry name" value="(Trans)glycosidases"/>
    <property type="match status" value="1"/>
</dbReference>
<evidence type="ECO:0000259" key="3">
    <source>
        <dbReference type="PROSITE" id="PS50853"/>
    </source>
</evidence>
<reference evidence="5 6" key="1">
    <citation type="submission" date="2012-09" db="EMBL/GenBank/DDBJ databases">
        <title>The Genome Sequence of Alloiococcus otitis ATCC 51267.</title>
        <authorList>
            <consortium name="The Broad Institute Genome Sequencing Platform"/>
            <person name="Earl A."/>
            <person name="Ward D."/>
            <person name="Feldgarden M."/>
            <person name="Gevers D."/>
            <person name="Huys G."/>
            <person name="Walker B."/>
            <person name="Young S.K."/>
            <person name="Zeng Q."/>
            <person name="Gargeya S."/>
            <person name="Fitzgerald M."/>
            <person name="Haas B."/>
            <person name="Abouelleil A."/>
            <person name="Alvarado L."/>
            <person name="Arachchi H.M."/>
            <person name="Berlin A.M."/>
            <person name="Chapman S.B."/>
            <person name="Goldberg J."/>
            <person name="Griggs A."/>
            <person name="Gujja S."/>
            <person name="Hansen M."/>
            <person name="Howarth C."/>
            <person name="Imamovic A."/>
            <person name="Larimer J."/>
            <person name="McCowen C."/>
            <person name="Montmayeur A."/>
            <person name="Murphy C."/>
            <person name="Neiman D."/>
            <person name="Pearson M."/>
            <person name="Priest M."/>
            <person name="Roberts A."/>
            <person name="Saif S."/>
            <person name="Shea T."/>
            <person name="Sisk P."/>
            <person name="Sykes S."/>
            <person name="Wortman J."/>
            <person name="Nusbaum C."/>
            <person name="Birren B."/>
        </authorList>
    </citation>
    <scope>NUCLEOTIDE SEQUENCE [LARGE SCALE GENOMIC DNA]</scope>
    <source>
        <strain evidence="5 6">ATCC 51267</strain>
    </source>
</reference>
<dbReference type="Gene3D" id="3.20.20.80">
    <property type="entry name" value="Glycosidases"/>
    <property type="match status" value="1"/>
</dbReference>
<dbReference type="Pfam" id="PF17137">
    <property type="entry name" value="DUF5110"/>
    <property type="match status" value="1"/>
</dbReference>
<dbReference type="Gene3D" id="2.60.40.10">
    <property type="entry name" value="Immunoglobulins"/>
    <property type="match status" value="1"/>
</dbReference>
<feature type="domain" description="F5/8 type C" evidence="2">
    <location>
        <begin position="926"/>
        <end position="1075"/>
    </location>
</feature>
<dbReference type="InterPro" id="IPR002105">
    <property type="entry name" value="Dockerin_1_rpt"/>
</dbReference>
<dbReference type="PROSITE" id="PS50853">
    <property type="entry name" value="FN3"/>
    <property type="match status" value="1"/>
</dbReference>
<dbReference type="InterPro" id="IPR048395">
    <property type="entry name" value="Glyco_hydro_31_C"/>
</dbReference>
<dbReference type="CDD" id="cd00063">
    <property type="entry name" value="FN3"/>
    <property type="match status" value="1"/>
</dbReference>
<dbReference type="PROSITE" id="PS50022">
    <property type="entry name" value="FA58C_3"/>
    <property type="match status" value="1"/>
</dbReference>
<dbReference type="SUPFAM" id="SSF49785">
    <property type="entry name" value="Galactose-binding domain-like"/>
    <property type="match status" value="1"/>
</dbReference>
<dbReference type="InterPro" id="IPR017853">
    <property type="entry name" value="GH"/>
</dbReference>
<dbReference type="InterPro" id="IPR000322">
    <property type="entry name" value="Glyco_hydro_31_TIM"/>
</dbReference>
<comment type="similarity">
    <text evidence="1">Belongs to the glycosyl hydrolase 31 family.</text>
</comment>
<dbReference type="Gene3D" id="1.10.1330.10">
    <property type="entry name" value="Dockerin domain"/>
    <property type="match status" value="1"/>
</dbReference>
<dbReference type="PANTHER" id="PTHR22762">
    <property type="entry name" value="ALPHA-GLUCOSIDASE"/>
    <property type="match status" value="1"/>
</dbReference>
<dbReference type="InterPro" id="IPR000421">
    <property type="entry name" value="FA58C"/>
</dbReference>
<dbReference type="InterPro" id="IPR036439">
    <property type="entry name" value="Dockerin_dom_sf"/>
</dbReference>
<dbReference type="PATRIC" id="fig|883081.3.peg.281"/>
<protein>
    <submittedName>
        <fullName evidence="5">Uncharacterized protein</fullName>
    </submittedName>
</protein>
<dbReference type="Pfam" id="PF00404">
    <property type="entry name" value="Dockerin_1"/>
    <property type="match status" value="1"/>
</dbReference>
<dbReference type="SUPFAM" id="SSF49265">
    <property type="entry name" value="Fibronectin type III"/>
    <property type="match status" value="1"/>
</dbReference>
<dbReference type="SUPFAM" id="SSF63446">
    <property type="entry name" value="Type I dockerin domain"/>
    <property type="match status" value="1"/>
</dbReference>
<evidence type="ECO:0000259" key="4">
    <source>
        <dbReference type="PROSITE" id="PS51766"/>
    </source>
</evidence>
<dbReference type="HOGENOM" id="CLU_001337_1_1_9"/>
<dbReference type="SUPFAM" id="SSF51011">
    <property type="entry name" value="Glycosyl hydrolase domain"/>
    <property type="match status" value="1"/>
</dbReference>
<name>K9ETC6_9LACT</name>
<dbReference type="EMBL" id="AGXA01000004">
    <property type="protein sequence ID" value="EKU94247.1"/>
    <property type="molecule type" value="Genomic_DNA"/>
</dbReference>
<dbReference type="Pfam" id="PF21365">
    <property type="entry name" value="Glyco_hydro_31_3rd"/>
    <property type="match status" value="1"/>
</dbReference>
<dbReference type="Pfam" id="PF01055">
    <property type="entry name" value="Glyco_hydro_31_2nd"/>
    <property type="match status" value="1"/>
</dbReference>
<dbReference type="Pfam" id="PF00754">
    <property type="entry name" value="F5_F8_type_C"/>
    <property type="match status" value="1"/>
</dbReference>
<feature type="domain" description="Fibronectin type-III" evidence="3">
    <location>
        <begin position="855"/>
        <end position="936"/>
    </location>
</feature>
<dbReference type="Gene3D" id="2.60.40.1180">
    <property type="entry name" value="Golgi alpha-mannosidase II"/>
    <property type="match status" value="2"/>
</dbReference>
<proteinExistence type="inferred from homology"/>
<dbReference type="Gene3D" id="2.60.120.260">
    <property type="entry name" value="Galactose-binding domain-like"/>
    <property type="match status" value="1"/>
</dbReference>
<dbReference type="PANTHER" id="PTHR22762:SF166">
    <property type="entry name" value="ALPHA-GLUCOSIDASE"/>
    <property type="match status" value="1"/>
</dbReference>
<dbReference type="Proteomes" id="UP000009875">
    <property type="component" value="Unassembled WGS sequence"/>
</dbReference>
<dbReference type="Gene3D" id="2.60.40.1760">
    <property type="entry name" value="glycosyl hydrolase (family 31)"/>
    <property type="match status" value="1"/>
</dbReference>
<dbReference type="RefSeq" id="WP_003776591.1">
    <property type="nucleotide sequence ID" value="NZ_JH992957.1"/>
</dbReference>
<comment type="caution">
    <text evidence="5">The sequence shown here is derived from an EMBL/GenBank/DDBJ whole genome shotgun (WGS) entry which is preliminary data.</text>
</comment>
<dbReference type="InterPro" id="IPR013783">
    <property type="entry name" value="Ig-like_fold"/>
</dbReference>
<keyword evidence="6" id="KW-1185">Reference proteome</keyword>
<dbReference type="InterPro" id="IPR011013">
    <property type="entry name" value="Gal_mutarotase_sf_dom"/>
</dbReference>
<dbReference type="SUPFAM" id="SSF74650">
    <property type="entry name" value="Galactose mutarotase-like"/>
    <property type="match status" value="1"/>
</dbReference>
<dbReference type="InterPro" id="IPR008979">
    <property type="entry name" value="Galactose-bd-like_sf"/>
</dbReference>
<dbReference type="InterPro" id="IPR013780">
    <property type="entry name" value="Glyco_hydro_b"/>
</dbReference>
<gene>
    <name evidence="5" type="ORF">HMPREF9698_00279</name>
</gene>
<evidence type="ECO:0000313" key="6">
    <source>
        <dbReference type="Proteomes" id="UP000009875"/>
    </source>
</evidence>